<feature type="region of interest" description="Disordered" evidence="5">
    <location>
        <begin position="213"/>
        <end position="233"/>
    </location>
</feature>
<evidence type="ECO:0000313" key="8">
    <source>
        <dbReference type="Proteomes" id="UP000289738"/>
    </source>
</evidence>
<dbReference type="PANTHER" id="PTHR31719">
    <property type="entry name" value="NAC TRANSCRIPTION FACTOR 56"/>
    <property type="match status" value="1"/>
</dbReference>
<dbReference type="SUPFAM" id="SSF101941">
    <property type="entry name" value="NAC domain"/>
    <property type="match status" value="1"/>
</dbReference>
<dbReference type="EMBL" id="SDMP01000012">
    <property type="protein sequence ID" value="RYR26239.1"/>
    <property type="molecule type" value="Genomic_DNA"/>
</dbReference>
<proteinExistence type="predicted"/>
<keyword evidence="4" id="KW-0539">Nucleus</keyword>
<dbReference type="InterPro" id="IPR003441">
    <property type="entry name" value="NAC-dom"/>
</dbReference>
<dbReference type="PROSITE" id="PS51005">
    <property type="entry name" value="NAC"/>
    <property type="match status" value="1"/>
</dbReference>
<evidence type="ECO:0000256" key="5">
    <source>
        <dbReference type="SAM" id="MobiDB-lite"/>
    </source>
</evidence>
<comment type="caution">
    <text evidence="7">The sequence shown here is derived from an EMBL/GenBank/DDBJ whole genome shotgun (WGS) entry which is preliminary data.</text>
</comment>
<dbReference type="InterPro" id="IPR036093">
    <property type="entry name" value="NAC_dom_sf"/>
</dbReference>
<dbReference type="Gene3D" id="2.170.150.80">
    <property type="entry name" value="NAC domain"/>
    <property type="match status" value="1"/>
</dbReference>
<reference evidence="7 8" key="1">
    <citation type="submission" date="2019-01" db="EMBL/GenBank/DDBJ databases">
        <title>Sequencing of cultivated peanut Arachis hypogaea provides insights into genome evolution and oil improvement.</title>
        <authorList>
            <person name="Chen X."/>
        </authorList>
    </citation>
    <scope>NUCLEOTIDE SEQUENCE [LARGE SCALE GENOMIC DNA]</scope>
    <source>
        <strain evidence="8">cv. Fuhuasheng</strain>
        <tissue evidence="7">Leaves</tissue>
    </source>
</reference>
<keyword evidence="8" id="KW-1185">Reference proteome</keyword>
<dbReference type="Proteomes" id="UP000289738">
    <property type="component" value="Chromosome B02"/>
</dbReference>
<dbReference type="PANTHER" id="PTHR31719:SF164">
    <property type="entry name" value="NAC DOMAIN-CONTAINING PROTEIN"/>
    <property type="match status" value="1"/>
</dbReference>
<feature type="domain" description="NAC" evidence="6">
    <location>
        <begin position="8"/>
        <end position="161"/>
    </location>
</feature>
<dbReference type="STRING" id="3818.A0A445AIH5"/>
<protein>
    <recommendedName>
        <fullName evidence="6">NAC domain-containing protein</fullName>
    </recommendedName>
</protein>
<gene>
    <name evidence="7" type="ORF">Ahy_B02g060447</name>
</gene>
<dbReference type="GO" id="GO:0048731">
    <property type="term" value="P:system development"/>
    <property type="evidence" value="ECO:0007669"/>
    <property type="project" value="TreeGrafter"/>
</dbReference>
<evidence type="ECO:0000313" key="7">
    <source>
        <dbReference type="EMBL" id="RYR26239.1"/>
    </source>
</evidence>
<dbReference type="GO" id="GO:0003677">
    <property type="term" value="F:DNA binding"/>
    <property type="evidence" value="ECO:0007669"/>
    <property type="project" value="UniProtKB-KW"/>
</dbReference>
<evidence type="ECO:0000256" key="3">
    <source>
        <dbReference type="ARBA" id="ARBA00023163"/>
    </source>
</evidence>
<feature type="compositionally biased region" description="Polar residues" evidence="5">
    <location>
        <begin position="214"/>
        <end position="229"/>
    </location>
</feature>
<organism evidence="7 8">
    <name type="scientific">Arachis hypogaea</name>
    <name type="common">Peanut</name>
    <dbReference type="NCBI Taxonomy" id="3818"/>
    <lineage>
        <taxon>Eukaryota</taxon>
        <taxon>Viridiplantae</taxon>
        <taxon>Streptophyta</taxon>
        <taxon>Embryophyta</taxon>
        <taxon>Tracheophyta</taxon>
        <taxon>Spermatophyta</taxon>
        <taxon>Magnoliopsida</taxon>
        <taxon>eudicotyledons</taxon>
        <taxon>Gunneridae</taxon>
        <taxon>Pentapetalae</taxon>
        <taxon>rosids</taxon>
        <taxon>fabids</taxon>
        <taxon>Fabales</taxon>
        <taxon>Fabaceae</taxon>
        <taxon>Papilionoideae</taxon>
        <taxon>50 kb inversion clade</taxon>
        <taxon>dalbergioids sensu lato</taxon>
        <taxon>Dalbergieae</taxon>
        <taxon>Pterocarpus clade</taxon>
        <taxon>Arachis</taxon>
    </lineage>
</organism>
<keyword evidence="3" id="KW-0804">Transcription</keyword>
<dbReference type="GO" id="GO:0006355">
    <property type="term" value="P:regulation of DNA-templated transcription"/>
    <property type="evidence" value="ECO:0007669"/>
    <property type="project" value="InterPro"/>
</dbReference>
<evidence type="ECO:0000256" key="2">
    <source>
        <dbReference type="ARBA" id="ARBA00023125"/>
    </source>
</evidence>
<accession>A0A445AIH5</accession>
<evidence type="ECO:0000256" key="1">
    <source>
        <dbReference type="ARBA" id="ARBA00023015"/>
    </source>
</evidence>
<sequence length="328" mass="37911">MASTKLPSGASKKFKPTDEELIQDFLLNKINGRPLPNNGTILEGEMFGTEKNPWEIWEENVENSYDGKDLYFFTTLKRKFSTNSLRMVRTIGLGSWEGEDIGKEIMANKTNQRIGMRKRYRFEKSGTSHDGGWILHQYSIDSSLLPNPSNVSIIILRIFFNQRFRKNNSKPRQKKRKIVAPETVATVIPNANDYAGKVEFVNQLENGDERMEIQNESPNQSDKANQSENNGDEKIDEIQRELTNQLENNEDEIQVEAFDTTIGIEANCEEKGDGDDDDDEDDNDMTWPEYFAMQLLELNKDWFIPKDDVPIIPNKFHNDMLKRFKKVL</sequence>
<dbReference type="AlphaFoldDB" id="A0A445AIH5"/>
<evidence type="ECO:0000259" key="6">
    <source>
        <dbReference type="PROSITE" id="PS51005"/>
    </source>
</evidence>
<name>A0A445AIH5_ARAHY</name>
<keyword evidence="1" id="KW-0805">Transcription regulation</keyword>
<keyword evidence="2" id="KW-0238">DNA-binding</keyword>
<evidence type="ECO:0000256" key="4">
    <source>
        <dbReference type="ARBA" id="ARBA00023242"/>
    </source>
</evidence>
<dbReference type="Pfam" id="PF02365">
    <property type="entry name" value="NAM"/>
    <property type="match status" value="1"/>
</dbReference>